<dbReference type="PROSITE" id="PS00600">
    <property type="entry name" value="AA_TRANSFER_CLASS_3"/>
    <property type="match status" value="1"/>
</dbReference>
<dbReference type="EMBL" id="QZCW01000001">
    <property type="protein sequence ID" value="MCW5320072.1"/>
    <property type="molecule type" value="Genomic_DNA"/>
</dbReference>
<evidence type="ECO:0000256" key="2">
    <source>
        <dbReference type="ARBA" id="ARBA00008954"/>
    </source>
</evidence>
<dbReference type="Proteomes" id="UP001208935">
    <property type="component" value="Unassembled WGS sequence"/>
</dbReference>
<sequence>MLEPSNSNKNAALEARRQAACPRGVGVQTQVFVARAQNAELWDVSGKRFIDFGSGIAVLATGHRHPQVVEAVRAQLDAFHHTCFQVTPYEGYVALCERLNAITPGAFAKKTALFTTGVEAVENAVKVAKAATGRNAVIAFSGAFHGRTLMGLALTGKVNPYKAGFGAMPPDVWHVPFPAEALGVSVDDSLQAIDRLFKTDVDPRRVAALIIEPVQGEGGFYVAPPKLFQSLRAVCDEHGILLIVDEVQTGFGRTGKMFALEHYGVDADLITMAKSLAGGFPLSALTGRATVMDAVAPGGLGGTYAGNPIAVAAALAVLDIMQKEALVQRAQALGERLLAHLEPLRARVPQIAQVRALGGMVAMEFRDSSSGVALPEFTKRIQDIALEKGLLLLTCGVYGNVIRFLFPLTIQDAVFAEGLALLSDSLLQA</sequence>
<dbReference type="SUPFAM" id="SSF53383">
    <property type="entry name" value="PLP-dependent transferases"/>
    <property type="match status" value="1"/>
</dbReference>
<evidence type="ECO:0000313" key="7">
    <source>
        <dbReference type="EMBL" id="MCW5320072.1"/>
    </source>
</evidence>
<gene>
    <name evidence="7" type="primary">gabT</name>
    <name evidence="7" type="ORF">D5039_02425</name>
</gene>
<keyword evidence="8" id="KW-1185">Reference proteome</keyword>
<comment type="similarity">
    <text evidence="2 6">Belongs to the class-III pyridoxal-phosphate-dependent aminotransferase family.</text>
</comment>
<accession>A0ABT3KP36</accession>
<keyword evidence="5 6" id="KW-0663">Pyridoxal phosphate</keyword>
<dbReference type="PANTHER" id="PTHR11986">
    <property type="entry name" value="AMINOTRANSFERASE CLASS III"/>
    <property type="match status" value="1"/>
</dbReference>
<comment type="caution">
    <text evidence="7">The sequence shown here is derived from an EMBL/GenBank/DDBJ whole genome shotgun (WGS) entry which is preliminary data.</text>
</comment>
<proteinExistence type="inferred from homology"/>
<dbReference type="Gene3D" id="3.90.1150.10">
    <property type="entry name" value="Aspartate Aminotransferase, domain 1"/>
    <property type="match status" value="1"/>
</dbReference>
<evidence type="ECO:0000256" key="6">
    <source>
        <dbReference type="RuleBase" id="RU003560"/>
    </source>
</evidence>
<dbReference type="InterPro" id="IPR015422">
    <property type="entry name" value="PyrdxlP-dep_Trfase_small"/>
</dbReference>
<evidence type="ECO:0000256" key="3">
    <source>
        <dbReference type="ARBA" id="ARBA00022576"/>
    </source>
</evidence>
<protein>
    <submittedName>
        <fullName evidence="7">4-aminobutyrate--2-oxoglutarate transaminase</fullName>
        <ecNumber evidence="7">2.6.1.19</ecNumber>
    </submittedName>
</protein>
<dbReference type="Pfam" id="PF00202">
    <property type="entry name" value="Aminotran_3"/>
    <property type="match status" value="1"/>
</dbReference>
<dbReference type="EC" id="2.6.1.19" evidence="7"/>
<name>A0ABT3KP36_9BURK</name>
<dbReference type="InterPro" id="IPR015421">
    <property type="entry name" value="PyrdxlP-dep_Trfase_major"/>
</dbReference>
<dbReference type="PIRSF" id="PIRSF000521">
    <property type="entry name" value="Transaminase_4ab_Lys_Orn"/>
    <property type="match status" value="1"/>
</dbReference>
<dbReference type="Gene3D" id="3.40.640.10">
    <property type="entry name" value="Type I PLP-dependent aspartate aminotransferase-like (Major domain)"/>
    <property type="match status" value="1"/>
</dbReference>
<evidence type="ECO:0000313" key="8">
    <source>
        <dbReference type="Proteomes" id="UP001208935"/>
    </source>
</evidence>
<dbReference type="GeneID" id="77322799"/>
<dbReference type="InterPro" id="IPR015424">
    <property type="entry name" value="PyrdxlP-dep_Trfase"/>
</dbReference>
<keyword evidence="3 7" id="KW-0032">Aminotransferase</keyword>
<keyword evidence="4 7" id="KW-0808">Transferase</keyword>
<dbReference type="InterPro" id="IPR049704">
    <property type="entry name" value="Aminotrans_3_PPA_site"/>
</dbReference>
<dbReference type="InterPro" id="IPR005814">
    <property type="entry name" value="Aminotrans_3"/>
</dbReference>
<evidence type="ECO:0000256" key="1">
    <source>
        <dbReference type="ARBA" id="ARBA00001933"/>
    </source>
</evidence>
<reference evidence="8" key="1">
    <citation type="submission" date="2023-07" db="EMBL/GenBank/DDBJ databases">
        <title>Verminephrobacter genomes.</title>
        <authorList>
            <person name="Lund M.B."/>
        </authorList>
    </citation>
    <scope>NUCLEOTIDE SEQUENCE [LARGE SCALE GENOMIC DNA]</scope>
    <source>
        <strain evidence="8">AtM5-05</strain>
    </source>
</reference>
<dbReference type="GO" id="GO:0034386">
    <property type="term" value="F:4-aminobutyrate:2-oxoglutarate transaminase activity"/>
    <property type="evidence" value="ECO:0007669"/>
    <property type="project" value="UniProtKB-EC"/>
</dbReference>
<dbReference type="RefSeq" id="WP_265280931.1">
    <property type="nucleotide sequence ID" value="NZ_QZCW01000001.1"/>
</dbReference>
<comment type="cofactor">
    <cofactor evidence="1">
        <name>pyridoxal 5'-phosphate</name>
        <dbReference type="ChEBI" id="CHEBI:597326"/>
    </cofactor>
</comment>
<evidence type="ECO:0000256" key="5">
    <source>
        <dbReference type="ARBA" id="ARBA00022898"/>
    </source>
</evidence>
<dbReference type="CDD" id="cd00610">
    <property type="entry name" value="OAT_like"/>
    <property type="match status" value="1"/>
</dbReference>
<organism evidence="7 8">
    <name type="scientific">Verminephrobacter aporrectodeae subsp. tuberculatae</name>
    <dbReference type="NCBI Taxonomy" id="1110392"/>
    <lineage>
        <taxon>Bacteria</taxon>
        <taxon>Pseudomonadati</taxon>
        <taxon>Pseudomonadota</taxon>
        <taxon>Betaproteobacteria</taxon>
        <taxon>Burkholderiales</taxon>
        <taxon>Comamonadaceae</taxon>
        <taxon>Verminephrobacter</taxon>
    </lineage>
</organism>
<dbReference type="InterPro" id="IPR004632">
    <property type="entry name" value="4NH2But_aminotransferase_bac"/>
</dbReference>
<dbReference type="InterPro" id="IPR050103">
    <property type="entry name" value="Class-III_PLP-dep_AT"/>
</dbReference>
<evidence type="ECO:0000256" key="4">
    <source>
        <dbReference type="ARBA" id="ARBA00022679"/>
    </source>
</evidence>
<dbReference type="NCBIfam" id="TIGR00700">
    <property type="entry name" value="GABAtrnsam"/>
    <property type="match status" value="1"/>
</dbReference>